<dbReference type="Proteomes" id="UP000479710">
    <property type="component" value="Unassembled WGS sequence"/>
</dbReference>
<dbReference type="EMBL" id="SPHZ02000003">
    <property type="protein sequence ID" value="KAF0927957.1"/>
    <property type="molecule type" value="Genomic_DNA"/>
</dbReference>
<evidence type="ECO:0000313" key="2">
    <source>
        <dbReference type="Proteomes" id="UP000479710"/>
    </source>
</evidence>
<keyword evidence="2" id="KW-1185">Reference proteome</keyword>
<gene>
    <name evidence="1" type="ORF">E2562_037055</name>
</gene>
<accession>A0A6G1ETL2</accession>
<name>A0A6G1ETL2_9ORYZ</name>
<evidence type="ECO:0000313" key="1">
    <source>
        <dbReference type="EMBL" id="KAF0927957.1"/>
    </source>
</evidence>
<protein>
    <submittedName>
        <fullName evidence="1">Uncharacterized protein</fullName>
    </submittedName>
</protein>
<organism evidence="1 2">
    <name type="scientific">Oryza meyeriana var. granulata</name>
    <dbReference type="NCBI Taxonomy" id="110450"/>
    <lineage>
        <taxon>Eukaryota</taxon>
        <taxon>Viridiplantae</taxon>
        <taxon>Streptophyta</taxon>
        <taxon>Embryophyta</taxon>
        <taxon>Tracheophyta</taxon>
        <taxon>Spermatophyta</taxon>
        <taxon>Magnoliopsida</taxon>
        <taxon>Liliopsida</taxon>
        <taxon>Poales</taxon>
        <taxon>Poaceae</taxon>
        <taxon>BOP clade</taxon>
        <taxon>Oryzoideae</taxon>
        <taxon>Oryzeae</taxon>
        <taxon>Oryzinae</taxon>
        <taxon>Oryza</taxon>
        <taxon>Oryza meyeriana</taxon>
    </lineage>
</organism>
<sequence>MQGRRRAAVHTDGHSACFALLPAGLAKSLNWRLRFPAPSHIFARSAAPSQGREGKIFYERKKIQKEKALEPSEIKDYVA</sequence>
<comment type="caution">
    <text evidence="1">The sequence shown here is derived from an EMBL/GenBank/DDBJ whole genome shotgun (WGS) entry which is preliminary data.</text>
</comment>
<reference evidence="1 2" key="1">
    <citation type="submission" date="2019-11" db="EMBL/GenBank/DDBJ databases">
        <title>Whole genome sequence of Oryza granulata.</title>
        <authorList>
            <person name="Li W."/>
        </authorList>
    </citation>
    <scope>NUCLEOTIDE SEQUENCE [LARGE SCALE GENOMIC DNA]</scope>
    <source>
        <strain evidence="2">cv. Menghai</strain>
        <tissue evidence="1">Leaf</tissue>
    </source>
</reference>
<dbReference type="AlphaFoldDB" id="A0A6G1ETL2"/>
<proteinExistence type="predicted"/>